<comment type="similarity">
    <text evidence="2 6">Belongs to the class-II fumarase/aspartase family. Fumarase subfamily.</text>
</comment>
<comment type="function">
    <text evidence="6">Involved in the TCA cycle. Catalyzes the stereospecific interconversion of fumarate to L-malate.</text>
</comment>
<dbReference type="EMBL" id="VBAP01000027">
    <property type="protein sequence ID" value="TMI76206.1"/>
    <property type="molecule type" value="Genomic_DNA"/>
</dbReference>
<keyword evidence="3 6" id="KW-0963">Cytoplasm</keyword>
<dbReference type="HAMAP" id="MF_00743">
    <property type="entry name" value="FumaraseC"/>
    <property type="match status" value="1"/>
</dbReference>
<dbReference type="GO" id="GO:0005737">
    <property type="term" value="C:cytoplasm"/>
    <property type="evidence" value="ECO:0007669"/>
    <property type="project" value="UniProtKB-SubCell"/>
</dbReference>
<dbReference type="PRINTS" id="PR00145">
    <property type="entry name" value="ARGSUCLYASE"/>
</dbReference>
<dbReference type="Proteomes" id="UP000318834">
    <property type="component" value="Unassembled WGS sequence"/>
</dbReference>
<organism evidence="10 11">
    <name type="scientific">Candidatus Segetimicrobium genomatis</name>
    <dbReference type="NCBI Taxonomy" id="2569760"/>
    <lineage>
        <taxon>Bacteria</taxon>
        <taxon>Bacillati</taxon>
        <taxon>Candidatus Sysuimicrobiota</taxon>
        <taxon>Candidatus Sysuimicrobiia</taxon>
        <taxon>Candidatus Sysuimicrobiales</taxon>
        <taxon>Candidatus Segetimicrobiaceae</taxon>
        <taxon>Candidatus Segetimicrobium</taxon>
    </lineage>
</organism>
<accession>A0A537IZN2</accession>
<feature type="domain" description="Fumarate lyase N-terminal" evidence="8">
    <location>
        <begin position="53"/>
        <end position="382"/>
    </location>
</feature>
<feature type="binding site" evidence="6">
    <location>
        <position position="227"/>
    </location>
    <ligand>
        <name>substrate</name>
    </ligand>
</feature>
<evidence type="ECO:0000256" key="6">
    <source>
        <dbReference type="HAMAP-Rule" id="MF_00743"/>
    </source>
</evidence>
<feature type="region of interest" description="Disordered" evidence="7">
    <location>
        <begin position="1"/>
        <end position="44"/>
    </location>
</feature>
<dbReference type="InterPro" id="IPR018951">
    <property type="entry name" value="Fumarase_C_C"/>
</dbReference>
<feature type="binding site" evidence="6">
    <location>
        <begin position="364"/>
        <end position="366"/>
    </location>
    <ligand>
        <name>substrate</name>
    </ligand>
</feature>
<comment type="pathway">
    <text evidence="6">Carbohydrate metabolism; tricarboxylic acid cycle; (S)-malate from fumarate: step 1/1.</text>
</comment>
<evidence type="ECO:0000259" key="8">
    <source>
        <dbReference type="Pfam" id="PF00206"/>
    </source>
</evidence>
<dbReference type="InterPro" id="IPR020557">
    <property type="entry name" value="Fumarate_lyase_CS"/>
</dbReference>
<dbReference type="GO" id="GO:0008797">
    <property type="term" value="F:aspartate ammonia-lyase activity"/>
    <property type="evidence" value="ECO:0007669"/>
    <property type="project" value="UniProtKB-EC"/>
</dbReference>
<dbReference type="Gene3D" id="1.10.275.10">
    <property type="entry name" value="Fumarase/aspartase (N-terminal domain)"/>
    <property type="match status" value="1"/>
</dbReference>
<dbReference type="Pfam" id="PF00206">
    <property type="entry name" value="Lyase_1"/>
    <property type="match status" value="1"/>
</dbReference>
<dbReference type="FunFam" id="1.10.275.10:FF:000001">
    <property type="entry name" value="Fumarate hydratase, mitochondrial"/>
    <property type="match status" value="1"/>
</dbReference>
<reference evidence="10 11" key="1">
    <citation type="journal article" date="2019" name="Nat. Microbiol.">
        <title>Mediterranean grassland soil C-N compound turnover is dependent on rainfall and depth, and is mediated by genomically divergent microorganisms.</title>
        <authorList>
            <person name="Diamond S."/>
            <person name="Andeer P.F."/>
            <person name="Li Z."/>
            <person name="Crits-Christoph A."/>
            <person name="Burstein D."/>
            <person name="Anantharaman K."/>
            <person name="Lane K.R."/>
            <person name="Thomas B.C."/>
            <person name="Pan C."/>
            <person name="Northen T.R."/>
            <person name="Banfield J.F."/>
        </authorList>
    </citation>
    <scope>NUCLEOTIDE SEQUENCE [LARGE SCALE GENOMIC DNA]</scope>
    <source>
        <strain evidence="10">NP_8</strain>
    </source>
</reference>
<evidence type="ECO:0000313" key="10">
    <source>
        <dbReference type="EMBL" id="TMI76206.1"/>
    </source>
</evidence>
<dbReference type="UniPathway" id="UPA00223">
    <property type="reaction ID" value="UER01007"/>
</dbReference>
<protein>
    <recommendedName>
        <fullName evidence="6">Fumarate hydratase class II</fullName>
        <shortName evidence="6">Fumarase C</shortName>
        <ecNumber evidence="6">4.2.1.2</ecNumber>
    </recommendedName>
    <alternativeName>
        <fullName evidence="6">Aerobic fumarase</fullName>
    </alternativeName>
    <alternativeName>
        <fullName evidence="6">Iron-independent fumarase</fullName>
    </alternativeName>
</protein>
<feature type="compositionally biased region" description="Basic residues" evidence="7">
    <location>
        <begin position="1"/>
        <end position="18"/>
    </location>
</feature>
<dbReference type="Pfam" id="PF10415">
    <property type="entry name" value="FumaraseC_C"/>
    <property type="match status" value="1"/>
</dbReference>
<dbReference type="NCBIfam" id="NF008909">
    <property type="entry name" value="PRK12273.1"/>
    <property type="match status" value="1"/>
</dbReference>
<dbReference type="FunFam" id="1.20.200.10:FF:000001">
    <property type="entry name" value="Fumarate hydratase, mitochondrial"/>
    <property type="match status" value="1"/>
</dbReference>
<keyword evidence="5 6" id="KW-0456">Lyase</keyword>
<evidence type="ECO:0000256" key="2">
    <source>
        <dbReference type="ARBA" id="ARBA00009084"/>
    </source>
</evidence>
<evidence type="ECO:0000313" key="11">
    <source>
        <dbReference type="Proteomes" id="UP000318834"/>
    </source>
</evidence>
<evidence type="ECO:0000259" key="9">
    <source>
        <dbReference type="Pfam" id="PF10415"/>
    </source>
</evidence>
<feature type="binding site" description="in site B" evidence="6">
    <location>
        <begin position="169"/>
        <end position="172"/>
    </location>
    <ligand>
        <name>substrate</name>
    </ligand>
</feature>
<feature type="active site" description="Proton donor/acceptor" evidence="6">
    <location>
        <position position="228"/>
    </location>
</feature>
<dbReference type="AlphaFoldDB" id="A0A537IZN2"/>
<evidence type="ECO:0000256" key="3">
    <source>
        <dbReference type="ARBA" id="ARBA00022490"/>
    </source>
</evidence>
<evidence type="ECO:0000256" key="1">
    <source>
        <dbReference type="ARBA" id="ARBA00001494"/>
    </source>
</evidence>
<proteinExistence type="inferred from homology"/>
<feature type="domain" description="Fumarase C C-terminal" evidence="9">
    <location>
        <begin position="447"/>
        <end position="499"/>
    </location>
</feature>
<dbReference type="InterPro" id="IPR024083">
    <property type="entry name" value="Fumarase/histidase_N"/>
</dbReference>
<dbReference type="PANTHER" id="PTHR11444:SF22">
    <property type="entry name" value="FUMARATE HYDRATASE CLASS II"/>
    <property type="match status" value="1"/>
</dbReference>
<dbReference type="SUPFAM" id="SSF48557">
    <property type="entry name" value="L-aspartase-like"/>
    <property type="match status" value="1"/>
</dbReference>
<dbReference type="PRINTS" id="PR00149">
    <property type="entry name" value="FUMRATELYASE"/>
</dbReference>
<feature type="active site" evidence="6">
    <location>
        <position position="358"/>
    </location>
</feature>
<dbReference type="GO" id="GO:0004333">
    <property type="term" value="F:fumarate hydratase activity"/>
    <property type="evidence" value="ECO:0007669"/>
    <property type="project" value="UniProtKB-UniRule"/>
</dbReference>
<feature type="binding site" evidence="6">
    <location>
        <position position="359"/>
    </location>
    <ligand>
        <name>substrate</name>
    </ligand>
</feature>
<dbReference type="InterPro" id="IPR000362">
    <property type="entry name" value="Fumarate_lyase_fam"/>
</dbReference>
<comment type="subunit">
    <text evidence="6">Homotetramer.</text>
</comment>
<dbReference type="PROSITE" id="PS00163">
    <property type="entry name" value="FUMARATE_LYASES"/>
    <property type="match status" value="1"/>
</dbReference>
<dbReference type="FunFam" id="1.10.40.30:FF:000002">
    <property type="entry name" value="Fumarate hydratase class II"/>
    <property type="match status" value="1"/>
</dbReference>
<dbReference type="InterPro" id="IPR022761">
    <property type="entry name" value="Fumarate_lyase_N"/>
</dbReference>
<evidence type="ECO:0000256" key="5">
    <source>
        <dbReference type="ARBA" id="ARBA00023239"/>
    </source>
</evidence>
<dbReference type="InterPro" id="IPR008948">
    <property type="entry name" value="L-Aspartase-like"/>
</dbReference>
<comment type="miscellaneous">
    <text evidence="6">There are 2 substrate-binding sites: the catalytic A site, and the non-catalytic B site that may play a role in the transfer of substrate or product between the active site and the solvent. Alternatively, the B site may bind allosteric effectors.</text>
</comment>
<comment type="subcellular location">
    <subcellularLocation>
        <location evidence="6">Cytoplasm</location>
    </subcellularLocation>
</comment>
<feature type="binding site" evidence="6">
    <location>
        <begin position="139"/>
        <end position="141"/>
    </location>
    <ligand>
        <name>substrate</name>
    </ligand>
</feature>
<evidence type="ECO:0000256" key="4">
    <source>
        <dbReference type="ARBA" id="ARBA00022532"/>
    </source>
</evidence>
<dbReference type="InterPro" id="IPR005677">
    <property type="entry name" value="Fum_hydII"/>
</dbReference>
<feature type="site" description="Important for catalytic activity" evidence="6">
    <location>
        <position position="371"/>
    </location>
</feature>
<dbReference type="EC" id="4.2.1.2" evidence="6"/>
<dbReference type="Gene3D" id="1.10.40.30">
    <property type="entry name" value="Fumarase/aspartase (C-terminal domain)"/>
    <property type="match status" value="1"/>
</dbReference>
<dbReference type="PANTHER" id="PTHR11444">
    <property type="entry name" value="ASPARTATEAMMONIA/ARGININOSUCCINATE/ADENYLOSUCCINATE LYASE"/>
    <property type="match status" value="1"/>
</dbReference>
<dbReference type="GO" id="GO:0006099">
    <property type="term" value="P:tricarboxylic acid cycle"/>
    <property type="evidence" value="ECO:0007669"/>
    <property type="project" value="UniProtKB-UniRule"/>
</dbReference>
<feature type="binding site" evidence="6">
    <location>
        <begin position="179"/>
        <end position="181"/>
    </location>
    <ligand>
        <name>substrate</name>
    </ligand>
</feature>
<comment type="catalytic activity">
    <reaction evidence="1">
        <text>L-aspartate = fumarate + NH4(+)</text>
        <dbReference type="Rhea" id="RHEA:16601"/>
        <dbReference type="ChEBI" id="CHEBI:28938"/>
        <dbReference type="ChEBI" id="CHEBI:29806"/>
        <dbReference type="ChEBI" id="CHEBI:29991"/>
        <dbReference type="EC" id="4.3.1.1"/>
    </reaction>
</comment>
<keyword evidence="4 6" id="KW-0816">Tricarboxylic acid cycle</keyword>
<dbReference type="Gene3D" id="1.20.200.10">
    <property type="entry name" value="Fumarase/aspartase (Central domain)"/>
    <property type="match status" value="1"/>
</dbReference>
<sequence>MARGASRKTLRRRAKRTTAPRAGKSAPRLRAAGAATTPATPGSQVRLERDSLGEMEVPADVYYGASTARAVQNFPISGLRFPRPFIRALGLIKRAAAEVNMDLGLLERPLGAAIVTAATEVAEGRLDDQFVLDIFQTGSGTSTNMNANEVIANRATELRGGTRGSKLVHPNDHVNLCQSSNDVIPTSIHLAALMEIERTLVPALRALQEALQQKAVAFRDVIKTGRTHLMDATPIRLGQEFAGYAGQVERAIRRLRYAQQELSEVPLGGTAVGTGLNAHPEFAARACARLSELAGVTVRETDNHFQGQAAVDAVVFTSGVLRTYATALMKIANDIRWMGSGPRAGLGELQLLAVQPGSSIMPGKVNPVIAESVIQVCAQVQGNDQVVALGNEWGNFELNTMMPVVAHNLLQSLAILASASVNFAGQCIAGLAATRTGPELVERGLMLATALAPVVGYDKAAEIAKIAAATGRTIRDVAREQLSLSEKELDEILDPAKMTTPGLHGGGGG</sequence>
<evidence type="ECO:0000256" key="7">
    <source>
        <dbReference type="SAM" id="MobiDB-lite"/>
    </source>
</evidence>
<comment type="caution">
    <text evidence="10">The sequence shown here is derived from an EMBL/GenBank/DDBJ whole genome shotgun (WGS) entry which is preliminary data.</text>
</comment>
<dbReference type="GO" id="GO:0006106">
    <property type="term" value="P:fumarate metabolic process"/>
    <property type="evidence" value="ECO:0007669"/>
    <property type="project" value="InterPro"/>
</dbReference>
<dbReference type="CDD" id="cd01362">
    <property type="entry name" value="Fumarase_classII"/>
    <property type="match status" value="1"/>
</dbReference>
<name>A0A537IZN2_9BACT</name>
<feature type="compositionally biased region" description="Low complexity" evidence="7">
    <location>
        <begin position="19"/>
        <end position="42"/>
    </location>
</feature>
<comment type="catalytic activity">
    <reaction evidence="6">
        <text>(S)-malate = fumarate + H2O</text>
        <dbReference type="Rhea" id="RHEA:12460"/>
        <dbReference type="ChEBI" id="CHEBI:15377"/>
        <dbReference type="ChEBI" id="CHEBI:15589"/>
        <dbReference type="ChEBI" id="CHEBI:29806"/>
        <dbReference type="EC" id="4.2.1.2"/>
    </reaction>
</comment>
<gene>
    <name evidence="6" type="primary">fumC</name>
    <name evidence="10" type="ORF">E6H05_04320</name>
</gene>